<sequence length="428" mass="50068">MEVLWLSTDTNNHVYFSKDIAARYLIKKKMTIRFGQFSHEVSVEINEELPQNTIAISEFIFKQYNIPTKLTYEIVISDDTIKIGPVIGIMISFKRFFRGEHIGRTLDYHHIKGLLFICEPEDVNLEEGTIKGYYFNPNGKTKVTQWIEEIFPFPDVIYNRRTRLTAKLYNEFVQHNVLVFNSHYLNKWQQFEIFSEKPELASFLPETMKLTKSALIKMLKNYDEIYVKPTSKANGTGISLIKKRENGFDLIDTNSRIEFFHTIDSLYKVIKRKNYLLQQSVAYKAENRNVDFRVMLQKDETKKWCYNGFICKVSHEDSIITNDKCRQKLVRGLKALKSLYNVTTERAKEIEKEMAQLCERLANSIEEKGIHLGDVAFDIIVDSNLKLWVLEIQIRYGATVYGENASRSKFYRKSMVTPLYYAKALAGF</sequence>
<keyword evidence="3" id="KW-1185">Reference proteome</keyword>
<dbReference type="Proteomes" id="UP000185746">
    <property type="component" value="Chromosome"/>
</dbReference>
<dbReference type="Pfam" id="PF14398">
    <property type="entry name" value="ATPgrasp_YheCD"/>
    <property type="match status" value="1"/>
</dbReference>
<gene>
    <name evidence="2" type="ORF">BI350_10655</name>
</gene>
<organism evidence="2 3">
    <name type="scientific">Sporosarcina ureilytica</name>
    <dbReference type="NCBI Taxonomy" id="298596"/>
    <lineage>
        <taxon>Bacteria</taxon>
        <taxon>Bacillati</taxon>
        <taxon>Bacillota</taxon>
        <taxon>Bacilli</taxon>
        <taxon>Bacillales</taxon>
        <taxon>Caryophanaceae</taxon>
        <taxon>Sporosarcina</taxon>
    </lineage>
</organism>
<evidence type="ECO:0000313" key="3">
    <source>
        <dbReference type="Proteomes" id="UP000185746"/>
    </source>
</evidence>
<feature type="coiled-coil region" evidence="1">
    <location>
        <begin position="333"/>
        <end position="367"/>
    </location>
</feature>
<reference evidence="2 3" key="1">
    <citation type="submission" date="2016-09" db="EMBL/GenBank/DDBJ databases">
        <title>Complete genome sequence of the Lysinibacillus sphaericus LMG 22257, a specie of Bacillus with ureolytic activity that can effectively biodeposit calcium carbonate.</title>
        <authorList>
            <person name="Yan W."/>
        </authorList>
    </citation>
    <scope>NUCLEOTIDE SEQUENCE [LARGE SCALE GENOMIC DNA]</scope>
    <source>
        <strain evidence="2 3">LMG 22257</strain>
    </source>
</reference>
<dbReference type="SUPFAM" id="SSF56059">
    <property type="entry name" value="Glutathione synthetase ATP-binding domain-like"/>
    <property type="match status" value="1"/>
</dbReference>
<dbReference type="KEGG" id="surl:BI350_10655"/>
<dbReference type="RefSeq" id="WP_075528099.1">
    <property type="nucleotide sequence ID" value="NZ_CP017560.1"/>
</dbReference>
<dbReference type="InterPro" id="IPR026838">
    <property type="entry name" value="YheC/D"/>
</dbReference>
<name>A0A1D8JGX6_9BACL</name>
<keyword evidence="1" id="KW-0175">Coiled coil</keyword>
<accession>A0A1D8JGX6</accession>
<protein>
    <recommendedName>
        <fullName evidence="4">ATP-grasp domain-containing protein</fullName>
    </recommendedName>
</protein>
<dbReference type="AlphaFoldDB" id="A0A1D8JGX6"/>
<evidence type="ECO:0008006" key="4">
    <source>
        <dbReference type="Google" id="ProtNLM"/>
    </source>
</evidence>
<evidence type="ECO:0000256" key="1">
    <source>
        <dbReference type="SAM" id="Coils"/>
    </source>
</evidence>
<evidence type="ECO:0000313" key="2">
    <source>
        <dbReference type="EMBL" id="AOV07951.1"/>
    </source>
</evidence>
<proteinExistence type="predicted"/>
<dbReference type="EMBL" id="CP017560">
    <property type="protein sequence ID" value="AOV07951.1"/>
    <property type="molecule type" value="Genomic_DNA"/>
</dbReference>